<evidence type="ECO:0008006" key="3">
    <source>
        <dbReference type="Google" id="ProtNLM"/>
    </source>
</evidence>
<dbReference type="InterPro" id="IPR021377">
    <property type="entry name" value="DUF3006"/>
</dbReference>
<organism evidence="1 2">
    <name type="scientific">[Clostridium] ultunense Esp</name>
    <dbReference type="NCBI Taxonomy" id="1288971"/>
    <lineage>
        <taxon>Bacteria</taxon>
        <taxon>Bacillati</taxon>
        <taxon>Bacillota</taxon>
        <taxon>Tissierellia</taxon>
        <taxon>Tissierellales</taxon>
        <taxon>Tepidimicrobiaceae</taxon>
        <taxon>Schnuerera</taxon>
    </lineage>
</organism>
<gene>
    <name evidence="1" type="ORF">CUESP1_1510</name>
</gene>
<dbReference type="RefSeq" id="WP_109840584.1">
    <property type="nucleotide sequence ID" value="NZ_LT669839.1"/>
</dbReference>
<sequence>MKGIVDRFEGDRVLIEIESDGGILEFDRELFPQDLKEGDVVEYVKDKFVINEEETKEKKKIYKQPIQLFN</sequence>
<evidence type="ECO:0000313" key="1">
    <source>
        <dbReference type="EMBL" id="SHD76874.1"/>
    </source>
</evidence>
<proteinExistence type="predicted"/>
<keyword evidence="2" id="KW-1185">Reference proteome</keyword>
<accession>A0A1M4PMZ2</accession>
<dbReference type="Proteomes" id="UP000245423">
    <property type="component" value="Chromosome 1"/>
</dbReference>
<dbReference type="OrthoDB" id="164847at2"/>
<reference evidence="1 2" key="1">
    <citation type="submission" date="2016-11" db="EMBL/GenBank/DDBJ databases">
        <authorList>
            <person name="Manzoor S."/>
        </authorList>
    </citation>
    <scope>NUCLEOTIDE SEQUENCE [LARGE SCALE GENOMIC DNA]</scope>
    <source>
        <strain evidence="1">Clostridium ultunense strain Esp</strain>
    </source>
</reference>
<dbReference type="Pfam" id="PF11213">
    <property type="entry name" value="DUF3006"/>
    <property type="match status" value="1"/>
</dbReference>
<protein>
    <recommendedName>
        <fullName evidence="3">DUF3006 domain-containing protein</fullName>
    </recommendedName>
</protein>
<name>A0A1M4PMZ2_9FIRM</name>
<dbReference type="EMBL" id="LT669839">
    <property type="protein sequence ID" value="SHD76874.1"/>
    <property type="molecule type" value="Genomic_DNA"/>
</dbReference>
<evidence type="ECO:0000313" key="2">
    <source>
        <dbReference type="Proteomes" id="UP000245423"/>
    </source>
</evidence>
<dbReference type="AlphaFoldDB" id="A0A1M4PMZ2"/>